<dbReference type="PANTHER" id="PTHR30001">
    <property type="entry name" value="RIBONUCLEASE"/>
    <property type="match status" value="1"/>
</dbReference>
<dbReference type="InterPro" id="IPR019307">
    <property type="entry name" value="RNA-bd_AU-1/RNase_E/G"/>
</dbReference>
<dbReference type="PROSITE" id="PS50126">
    <property type="entry name" value="S1"/>
    <property type="match status" value="1"/>
</dbReference>
<dbReference type="InterPro" id="IPR003029">
    <property type="entry name" value="S1_domain"/>
</dbReference>
<evidence type="ECO:0000256" key="4">
    <source>
        <dbReference type="ARBA" id="ARBA00022842"/>
    </source>
</evidence>
<dbReference type="InterPro" id="IPR012340">
    <property type="entry name" value="NA-bd_OB-fold"/>
</dbReference>
<evidence type="ECO:0000256" key="5">
    <source>
        <dbReference type="ARBA" id="ARBA00022884"/>
    </source>
</evidence>
<reference evidence="8" key="1">
    <citation type="journal article" date="2019" name="Int. J. Syst. Evol. Microbiol.">
        <title>The Global Catalogue of Microorganisms (GCM) 10K type strain sequencing project: providing services to taxonomists for standard genome sequencing and annotation.</title>
        <authorList>
            <consortium name="The Broad Institute Genomics Platform"/>
            <consortium name="The Broad Institute Genome Sequencing Center for Infectious Disease"/>
            <person name="Wu L."/>
            <person name="Ma J."/>
        </authorList>
    </citation>
    <scope>NUCLEOTIDE SEQUENCE [LARGE SCALE GENOMIC DNA]</scope>
    <source>
        <strain evidence="8">TISTR 2466</strain>
    </source>
</reference>
<dbReference type="RefSeq" id="WP_253065036.1">
    <property type="nucleotide sequence ID" value="NZ_JAMXWM010000034.1"/>
</dbReference>
<dbReference type="Proteomes" id="UP001597399">
    <property type="component" value="Unassembled WGS sequence"/>
</dbReference>
<feature type="domain" description="S1 motif" evidence="6">
    <location>
        <begin position="42"/>
        <end position="107"/>
    </location>
</feature>
<dbReference type="Pfam" id="PF10150">
    <property type="entry name" value="RNase_E_G"/>
    <property type="match status" value="1"/>
</dbReference>
<dbReference type="SMART" id="SM00316">
    <property type="entry name" value="S1"/>
    <property type="match status" value="1"/>
</dbReference>
<evidence type="ECO:0000259" key="6">
    <source>
        <dbReference type="PROSITE" id="PS50126"/>
    </source>
</evidence>
<dbReference type="Gene3D" id="2.40.50.140">
    <property type="entry name" value="Nucleic acid-binding proteins"/>
    <property type="match status" value="1"/>
</dbReference>
<dbReference type="SUPFAM" id="SSF50249">
    <property type="entry name" value="Nucleic acid-binding proteins"/>
    <property type="match status" value="1"/>
</dbReference>
<comment type="caution">
    <text evidence="7">The sequence shown here is derived from an EMBL/GenBank/DDBJ whole genome shotgun (WGS) entry which is preliminary data.</text>
</comment>
<keyword evidence="5" id="KW-0694">RNA-binding</keyword>
<protein>
    <submittedName>
        <fullName evidence="7">Ribonuclease E/G</fullName>
    </submittedName>
</protein>
<organism evidence="7 8">
    <name type="scientific">Sporolactobacillus shoreicorticis</name>
    <dbReference type="NCBI Taxonomy" id="1923877"/>
    <lineage>
        <taxon>Bacteria</taxon>
        <taxon>Bacillati</taxon>
        <taxon>Bacillota</taxon>
        <taxon>Bacilli</taxon>
        <taxon>Bacillales</taxon>
        <taxon>Sporolactobacillaceae</taxon>
        <taxon>Sporolactobacillus</taxon>
    </lineage>
</organism>
<keyword evidence="2" id="KW-0479">Metal-binding</keyword>
<dbReference type="InterPro" id="IPR004659">
    <property type="entry name" value="RNase_E/G"/>
</dbReference>
<proteinExistence type="predicted"/>
<keyword evidence="4" id="KW-0460">Magnesium</keyword>
<dbReference type="EMBL" id="JBHUMQ010000001">
    <property type="protein sequence ID" value="MFD2692328.1"/>
    <property type="molecule type" value="Genomic_DNA"/>
</dbReference>
<evidence type="ECO:0000256" key="3">
    <source>
        <dbReference type="ARBA" id="ARBA00022801"/>
    </source>
</evidence>
<evidence type="ECO:0000313" key="8">
    <source>
        <dbReference type="Proteomes" id="UP001597399"/>
    </source>
</evidence>
<keyword evidence="8" id="KW-1185">Reference proteome</keyword>
<keyword evidence="3" id="KW-0378">Hydrolase</keyword>
<comment type="cofactor">
    <cofactor evidence="1">
        <name>Mg(2+)</name>
        <dbReference type="ChEBI" id="CHEBI:18420"/>
    </cofactor>
</comment>
<accession>A0ABW5RXV4</accession>
<name>A0ABW5RXV4_9BACL</name>
<evidence type="ECO:0000313" key="7">
    <source>
        <dbReference type="EMBL" id="MFD2692328.1"/>
    </source>
</evidence>
<gene>
    <name evidence="7" type="ORF">ACFSUE_01535</name>
</gene>
<sequence>MSEKTVTVVLEKENNGIRAAFLENGIVVSFYFQSNANDVRVGDLFIGRVLNNRFSQVGWFIDLGDGQSGFLPHHKQRPDHTVKPGDRILIQVDKEERDGKVPELTEQVQIKGKRLIFLPFSPYVAVSRRLPEYLRERLKNIVSDWCATGEGAIIRTQASEQNVAAIQKEFNSLKEKARVILRAAEHVSSEKRILRQYSFAAALLNENHFPPKSTVIANFLIDQDELPPNTTFMYKEHQDLFRYFNLESAYKAALRPYVPFESGASLMIEYTEALTAIDVNSGSMAIRSNWEETALHINLAAAKEIARQLRLRQIGGMVVVDFLRMEKDENRQQLLHKLECLTKNDPNAVHVFGFTRLGLVELVRKRQRCGVCDRFMKTE</sequence>
<dbReference type="PANTHER" id="PTHR30001:SF0">
    <property type="entry name" value="RIBONUCLEASE G"/>
    <property type="match status" value="1"/>
</dbReference>
<evidence type="ECO:0000256" key="2">
    <source>
        <dbReference type="ARBA" id="ARBA00022723"/>
    </source>
</evidence>
<evidence type="ECO:0000256" key="1">
    <source>
        <dbReference type="ARBA" id="ARBA00001946"/>
    </source>
</evidence>